<evidence type="ECO:0000256" key="2">
    <source>
        <dbReference type="ARBA" id="ARBA00007658"/>
    </source>
</evidence>
<comment type="similarity">
    <text evidence="2 7">Belongs to the glycosyl hydrolase 47 family.</text>
</comment>
<feature type="active site" evidence="5">
    <location>
        <position position="394"/>
    </location>
</feature>
<dbReference type="GO" id="GO:0005509">
    <property type="term" value="F:calcium ion binding"/>
    <property type="evidence" value="ECO:0007669"/>
    <property type="project" value="InterPro"/>
</dbReference>
<comment type="subcellular location">
    <subcellularLocation>
        <location evidence="1">Endoplasmic reticulum</location>
    </subcellularLocation>
</comment>
<keyword evidence="7" id="KW-0378">Hydrolase</keyword>
<organism evidence="9">
    <name type="scientific">Cyberlindnera fabianii</name>
    <name type="common">Yeast</name>
    <name type="synonym">Hansenula fabianii</name>
    <dbReference type="NCBI Taxonomy" id="36022"/>
    <lineage>
        <taxon>Eukaryota</taxon>
        <taxon>Fungi</taxon>
        <taxon>Dikarya</taxon>
        <taxon>Ascomycota</taxon>
        <taxon>Saccharomycotina</taxon>
        <taxon>Saccharomycetes</taxon>
        <taxon>Phaffomycetales</taxon>
        <taxon>Phaffomycetaceae</taxon>
        <taxon>Cyberlindnera</taxon>
    </lineage>
</organism>
<evidence type="ECO:0000313" key="9">
    <source>
        <dbReference type="EMBL" id="CDR46585.1"/>
    </source>
</evidence>
<dbReference type="AlphaFoldDB" id="A0A061B9I5"/>
<dbReference type="InterPro" id="IPR036026">
    <property type="entry name" value="Seven-hairpin_glycosidases"/>
</dbReference>
<evidence type="ECO:0000256" key="8">
    <source>
        <dbReference type="SAM" id="SignalP"/>
    </source>
</evidence>
<dbReference type="GO" id="GO:0016020">
    <property type="term" value="C:membrane"/>
    <property type="evidence" value="ECO:0007669"/>
    <property type="project" value="InterPro"/>
</dbReference>
<dbReference type="PhylomeDB" id="A0A061B9I5"/>
<dbReference type="SUPFAM" id="SSF48225">
    <property type="entry name" value="Seven-hairpin glycosidases"/>
    <property type="match status" value="1"/>
</dbReference>
<accession>A0A061B9I5</accession>
<dbReference type="InterPro" id="IPR012341">
    <property type="entry name" value="6hp_glycosidase-like_sf"/>
</dbReference>
<feature type="signal peptide" evidence="8">
    <location>
        <begin position="1"/>
        <end position="19"/>
    </location>
</feature>
<keyword evidence="3" id="KW-0256">Endoplasmic reticulum</keyword>
<evidence type="ECO:0000256" key="7">
    <source>
        <dbReference type="RuleBase" id="RU361193"/>
    </source>
</evidence>
<dbReference type="GO" id="GO:0044322">
    <property type="term" value="C:endoplasmic reticulum quality control compartment"/>
    <property type="evidence" value="ECO:0007669"/>
    <property type="project" value="GOC"/>
</dbReference>
<proteinExistence type="inferred from homology"/>
<sequence>MSSLAVRLLIIYLFTWSLASPVSSASTIHEGSYTHEHLSQLKNRTRALFDHGWNSYMKYGYPADEVRPLSCERYESSDDIHDIHRNDVLGNYSVTFLDTITTFAVFEDIPNFEKYVWMLKGLKSFDIDSTVQVFETSIRALGSLLSAHLYASDRFKLPNYDGFLLDLAYDLGSRLLTAYNTSSGIPLARVNLHDPSRKLPKDLIEETCTAGAASPMLEMTLLSILTNETSFEMYSRTAFMTLWNSRSKLDLVPMSINPQEGKWLNAITGIGASIDSFYEYALKGAVLFDDDELQSVWQQSIRALLTHGRNAWFVGNVQVETGNPMSSWIDALGAFFPGLLVLSGKVDDAKRMHQPYTKLWNKYNGIPERWDFILAANTPMEDPISLEWYPLRPEFIESTYYLYRATRDPIYLRIGEAVLHDYEELFKAPCGFAGFKDVRTRESQDRMESFVLSETFMYLYLLFDEENALNKEQNFVFSTEGHPMWIPKGVLKQYKELKRSKLASRVKLEDVVAETSTMGLLIEKIKAWPTNEIANAANYLKGFFSAESNSEEEANTKAAAVIEQAWFEKLGFDLTELDQDSCPVTVGTNGLYSEYLSNDETFDIDWAFAKHFAVTMMDLEISSDFYWTYAKPDSQCRRSSETNIVDYHVGRMSHPLGGSVLKFVSPIEGDDVSKRRHLWVHDLNGLHIVFEILKDGKVDSYNNLLSYQNDIYPFYENLIYDLEGSCPMDSDKRQDRAYRVHTINGIDVKEGMMVYVSPANAERGLLQSGVVGLTGNGYLMIDDTVVTNMALMTVVTKD</sequence>
<evidence type="ECO:0000256" key="5">
    <source>
        <dbReference type="PIRSR" id="PIRSR601382-1"/>
    </source>
</evidence>
<feature type="active site" evidence="5">
    <location>
        <position position="275"/>
    </location>
</feature>
<keyword evidence="6" id="KW-0106">Calcium</keyword>
<feature type="active site" description="Proton donor" evidence="5">
    <location>
        <position position="368"/>
    </location>
</feature>
<dbReference type="EMBL" id="LK052909">
    <property type="protein sequence ID" value="CDR46585.1"/>
    <property type="molecule type" value="Genomic_DNA"/>
</dbReference>
<name>A0A061B9I5_CYBFA</name>
<dbReference type="GO" id="GO:1904380">
    <property type="term" value="P:endoplasmic reticulum mannose trimming"/>
    <property type="evidence" value="ECO:0007669"/>
    <property type="project" value="InterPro"/>
</dbReference>
<keyword evidence="4" id="KW-0325">Glycoprotein</keyword>
<gene>
    <name evidence="9" type="ORF">CYFA0S_24e00540g</name>
</gene>
<dbReference type="VEuPathDB" id="FungiDB:BON22_3444"/>
<dbReference type="PANTHER" id="PTHR45679">
    <property type="entry name" value="ER DEGRADATION-ENHANCING ALPHA-MANNOSIDASE-LIKE PROTEIN 2"/>
    <property type="match status" value="1"/>
</dbReference>
<feature type="active site" description="Proton donor" evidence="5">
    <location>
        <position position="135"/>
    </location>
</feature>
<keyword evidence="6" id="KW-0479">Metal-binding</keyword>
<reference evidence="9" key="1">
    <citation type="journal article" date="2014" name="Genome Announc.">
        <title>Genome sequence of the yeast Cyberlindnera fabianii (Hansenula fabianii).</title>
        <authorList>
            <person name="Freel K.C."/>
            <person name="Sarilar V."/>
            <person name="Neuveglise C."/>
            <person name="Devillers H."/>
            <person name="Friedrich A."/>
            <person name="Schacherer J."/>
        </authorList>
    </citation>
    <scope>NUCLEOTIDE SEQUENCE</scope>
    <source>
        <strain evidence="9">YJS4271</strain>
    </source>
</reference>
<comment type="cofactor">
    <cofactor evidence="6">
        <name>Ca(2+)</name>
        <dbReference type="ChEBI" id="CHEBI:29108"/>
    </cofactor>
</comment>
<keyword evidence="7" id="KW-0326">Glycosidase</keyword>
<dbReference type="Pfam" id="PF01532">
    <property type="entry name" value="Glyco_hydro_47"/>
    <property type="match status" value="1"/>
</dbReference>
<evidence type="ECO:0000256" key="6">
    <source>
        <dbReference type="PIRSR" id="PIRSR601382-2"/>
    </source>
</evidence>
<dbReference type="InterPro" id="IPR044674">
    <property type="entry name" value="EDEM1/2/3"/>
</dbReference>
<feature type="chain" id="PRO_5001598711" description="alpha-1,2-Mannosidase" evidence="8">
    <location>
        <begin position="20"/>
        <end position="798"/>
    </location>
</feature>
<dbReference type="PANTHER" id="PTHR45679:SF5">
    <property type="entry name" value="ER DEGRADATION-ENHANCING ALPHA-MANNOSIDASE-LIKE PROTEIN 1"/>
    <property type="match status" value="1"/>
</dbReference>
<dbReference type="EC" id="3.2.1.-" evidence="7"/>
<dbReference type="GO" id="GO:0036503">
    <property type="term" value="P:ERAD pathway"/>
    <property type="evidence" value="ECO:0007669"/>
    <property type="project" value="UniProtKB-ARBA"/>
</dbReference>
<evidence type="ECO:0000256" key="1">
    <source>
        <dbReference type="ARBA" id="ARBA00004240"/>
    </source>
</evidence>
<dbReference type="GO" id="GO:0005975">
    <property type="term" value="P:carbohydrate metabolic process"/>
    <property type="evidence" value="ECO:0007669"/>
    <property type="project" value="InterPro"/>
</dbReference>
<dbReference type="InterPro" id="IPR001382">
    <property type="entry name" value="Glyco_hydro_47"/>
</dbReference>
<keyword evidence="8" id="KW-0732">Signal</keyword>
<dbReference type="Gene3D" id="1.50.10.10">
    <property type="match status" value="1"/>
</dbReference>
<protein>
    <recommendedName>
        <fullName evidence="7">alpha-1,2-Mannosidase</fullName>
        <ecNumber evidence="7">3.2.1.-</ecNumber>
    </recommendedName>
</protein>
<dbReference type="PRINTS" id="PR00747">
    <property type="entry name" value="GLYHDRLASE47"/>
</dbReference>
<evidence type="ECO:0000256" key="3">
    <source>
        <dbReference type="ARBA" id="ARBA00022824"/>
    </source>
</evidence>
<dbReference type="OrthoDB" id="8118055at2759"/>
<dbReference type="GO" id="GO:0004571">
    <property type="term" value="F:mannosyl-oligosaccharide 1,2-alpha-mannosidase activity"/>
    <property type="evidence" value="ECO:0007669"/>
    <property type="project" value="InterPro"/>
</dbReference>
<feature type="binding site" evidence="6">
    <location>
        <position position="479"/>
    </location>
    <ligand>
        <name>Ca(2+)</name>
        <dbReference type="ChEBI" id="CHEBI:29108"/>
    </ligand>
</feature>
<evidence type="ECO:0000256" key="4">
    <source>
        <dbReference type="ARBA" id="ARBA00023180"/>
    </source>
</evidence>